<sequence length="536" mass="58619">MRLFSRKKSHKSGDASPTIKPSQSNASLKSGHSSLKSPIGTNPNGNRTSGGSTNPSTPMSPFSPANMPKVDMPRPPDPQLDPAGYLRSLNAVRERSKLVTDKALRNDLKHFDVDMGKFPDVVSFVSQIIKRDYDAPFANIPPHGRHQHFCVGGRDRIAALLSTFQEVDLSEKCRRLIDLYLVSVLLDAGAGTEWSYKSTENGRVYRRSEGIAIASLEMFKHGVFSGNPNNKFQVDKIGLAQLTPEKVAQGLQSRPGNLMAGVPGRADLLVRLSKALDEKKEYFGEDGRPGNMIEYLLSHPSTQATSMPIVPLPVLWNVLMDGLISIWPPSRTTINDIPLGDAWPCQSLPQPTASPTTATFSPFPQSGASSTAPWESILPFHKLTQWLCYSLMQPMQSLLRIHFAGTELLTGLPEYRNGGLFIDLGVLTLKAADAERGLDNYAEHCRVTGSKGVEVAPMFQPGDDVVVEWRGVTVGFLDILCVEVNKALRSELNGNELSLPQLLEAGSWKGGREIAEVSRPNTKEPPILIDTDGTVF</sequence>
<dbReference type="GeneID" id="27727350"/>
<comment type="caution">
    <text evidence="2">The sequence shown here is derived from an EMBL/GenBank/DDBJ whole genome shotgun (WGS) entry which is preliminary data.</text>
</comment>
<dbReference type="OrthoDB" id="2153176at2759"/>
<dbReference type="PANTHER" id="PTHR31687:SF3">
    <property type="entry name" value="PROTEIN URG3"/>
    <property type="match status" value="1"/>
</dbReference>
<dbReference type="Proteomes" id="UP000028545">
    <property type="component" value="Unassembled WGS sequence"/>
</dbReference>
<evidence type="ECO:0000256" key="1">
    <source>
        <dbReference type="SAM" id="MobiDB-lite"/>
    </source>
</evidence>
<feature type="compositionally biased region" description="Polar residues" evidence="1">
    <location>
        <begin position="19"/>
        <end position="60"/>
    </location>
</feature>
<dbReference type="EMBL" id="JOWA01000121">
    <property type="protein sequence ID" value="KEZ40411.1"/>
    <property type="molecule type" value="Genomic_DNA"/>
</dbReference>
<keyword evidence="3" id="KW-1185">Reference proteome</keyword>
<feature type="region of interest" description="Disordered" evidence="1">
    <location>
        <begin position="1"/>
        <end position="84"/>
    </location>
</feature>
<dbReference type="KEGG" id="sapo:SAPIO_CDS8278"/>
<dbReference type="AlphaFoldDB" id="A0A084FZ99"/>
<evidence type="ECO:0008006" key="4">
    <source>
        <dbReference type="Google" id="ProtNLM"/>
    </source>
</evidence>
<proteinExistence type="predicted"/>
<accession>A0A084FZ99</accession>
<feature type="compositionally biased region" description="Basic residues" evidence="1">
    <location>
        <begin position="1"/>
        <end position="10"/>
    </location>
</feature>
<reference evidence="2 3" key="1">
    <citation type="journal article" date="2014" name="Genome Announc.">
        <title>Draft genome sequence of the pathogenic fungus Scedosporium apiospermum.</title>
        <authorList>
            <person name="Vandeputte P."/>
            <person name="Ghamrawi S."/>
            <person name="Rechenmann M."/>
            <person name="Iltis A."/>
            <person name="Giraud S."/>
            <person name="Fleury M."/>
            <person name="Thornton C."/>
            <person name="Delhaes L."/>
            <person name="Meyer W."/>
            <person name="Papon N."/>
            <person name="Bouchara J.P."/>
        </authorList>
    </citation>
    <scope>NUCLEOTIDE SEQUENCE [LARGE SCALE GENOMIC DNA]</scope>
    <source>
        <strain evidence="2 3">IHEM 14462</strain>
    </source>
</reference>
<dbReference type="OMA" id="VPMFTAD"/>
<name>A0A084FZ99_PSEDA</name>
<evidence type="ECO:0000313" key="3">
    <source>
        <dbReference type="Proteomes" id="UP000028545"/>
    </source>
</evidence>
<organism evidence="2 3">
    <name type="scientific">Pseudallescheria apiosperma</name>
    <name type="common">Scedosporium apiospermum</name>
    <dbReference type="NCBI Taxonomy" id="563466"/>
    <lineage>
        <taxon>Eukaryota</taxon>
        <taxon>Fungi</taxon>
        <taxon>Dikarya</taxon>
        <taxon>Ascomycota</taxon>
        <taxon>Pezizomycotina</taxon>
        <taxon>Sordariomycetes</taxon>
        <taxon>Hypocreomycetidae</taxon>
        <taxon>Microascales</taxon>
        <taxon>Microascaceae</taxon>
        <taxon>Scedosporium</taxon>
    </lineage>
</organism>
<protein>
    <recommendedName>
        <fullName evidence="4">Uracil catabolism protein 4</fullName>
    </recommendedName>
</protein>
<dbReference type="RefSeq" id="XP_016640210.1">
    <property type="nucleotide sequence ID" value="XM_016789947.1"/>
</dbReference>
<evidence type="ECO:0000313" key="2">
    <source>
        <dbReference type="EMBL" id="KEZ40411.1"/>
    </source>
</evidence>
<dbReference type="Pfam" id="PF07958">
    <property type="entry name" value="DUF1688"/>
    <property type="match status" value="1"/>
</dbReference>
<gene>
    <name evidence="2" type="ORF">SAPIO_CDS8278</name>
</gene>
<dbReference type="PANTHER" id="PTHR31687">
    <property type="match status" value="1"/>
</dbReference>
<dbReference type="VEuPathDB" id="FungiDB:SAPIO_CDS8278"/>
<dbReference type="InterPro" id="IPR012469">
    <property type="entry name" value="DUF1688"/>
</dbReference>
<dbReference type="HOGENOM" id="CLU_026445_0_0_1"/>